<reference evidence="3" key="1">
    <citation type="journal article" date="2021" name="BMC Genomics">
        <title>Chromosome-level genome assembly and manually-curated proteome of model necrotroph Parastagonospora nodorum Sn15 reveals a genome-wide trove of candidate effector homologs, and redundancy of virulence-related functions within an accessory chromosome.</title>
        <authorList>
            <person name="Bertazzoni S."/>
            <person name="Jones D.A.B."/>
            <person name="Phan H.T."/>
            <person name="Tan K.-C."/>
            <person name="Hane J.K."/>
        </authorList>
    </citation>
    <scope>NUCLEOTIDE SEQUENCE [LARGE SCALE GENOMIC DNA]</scope>
    <source>
        <strain evidence="3">SN15 / ATCC MYA-4574 / FGSC 10173)</strain>
    </source>
</reference>
<accession>A0A7U2EWV0</accession>
<dbReference type="Proteomes" id="UP000663193">
    <property type="component" value="Chromosome 4"/>
</dbReference>
<dbReference type="EMBL" id="CP069026">
    <property type="protein sequence ID" value="QRC94296.1"/>
    <property type="molecule type" value="Genomic_DNA"/>
</dbReference>
<dbReference type="AlphaFoldDB" id="A0A7U2EWV0"/>
<keyword evidence="1" id="KW-0732">Signal</keyword>
<feature type="chain" id="PRO_5030902948" description="Secreted protein" evidence="1">
    <location>
        <begin position="16"/>
        <end position="66"/>
    </location>
</feature>
<proteinExistence type="predicted"/>
<organism evidence="2 3">
    <name type="scientific">Phaeosphaeria nodorum (strain SN15 / ATCC MYA-4574 / FGSC 10173)</name>
    <name type="common">Glume blotch fungus</name>
    <name type="synonym">Parastagonospora nodorum</name>
    <dbReference type="NCBI Taxonomy" id="321614"/>
    <lineage>
        <taxon>Eukaryota</taxon>
        <taxon>Fungi</taxon>
        <taxon>Dikarya</taxon>
        <taxon>Ascomycota</taxon>
        <taxon>Pezizomycotina</taxon>
        <taxon>Dothideomycetes</taxon>
        <taxon>Pleosporomycetidae</taxon>
        <taxon>Pleosporales</taxon>
        <taxon>Pleosporineae</taxon>
        <taxon>Phaeosphaeriaceae</taxon>
        <taxon>Parastagonospora</taxon>
    </lineage>
</organism>
<evidence type="ECO:0000313" key="2">
    <source>
        <dbReference type="EMBL" id="QRC94296.1"/>
    </source>
</evidence>
<keyword evidence="3" id="KW-1185">Reference proteome</keyword>
<evidence type="ECO:0000313" key="3">
    <source>
        <dbReference type="Proteomes" id="UP000663193"/>
    </source>
</evidence>
<name>A0A7U2EWV0_PHANO</name>
<sequence>MWMFTLLALSRFVVAGPDNSSQAENYCKLSPTHLSTIAFSRVKPHSHHSAYVMQWRVIERVYKLGL</sequence>
<dbReference type="VEuPathDB" id="FungiDB:JI435_405570"/>
<evidence type="ECO:0000256" key="1">
    <source>
        <dbReference type="SAM" id="SignalP"/>
    </source>
</evidence>
<evidence type="ECO:0008006" key="4">
    <source>
        <dbReference type="Google" id="ProtNLM"/>
    </source>
</evidence>
<protein>
    <recommendedName>
        <fullName evidence="4">Secreted protein</fullName>
    </recommendedName>
</protein>
<feature type="signal peptide" evidence="1">
    <location>
        <begin position="1"/>
        <end position="15"/>
    </location>
</feature>
<gene>
    <name evidence="2" type="ORF">JI435_405570</name>
</gene>